<dbReference type="InterPro" id="IPR006311">
    <property type="entry name" value="TAT_signal"/>
</dbReference>
<sequence>MKKQRKRHQPKKKPHAAQAEAGPAKAPNRRALLRNGLIGAAVLGVAGFLTASTVMATISEHDLSRVGQGVPMVVQVHDPQCPSCRDLQRETRTALEAFDESELQYVIASLTSTTGAAFAAQYAAPRITLLLFDGAGNLQETINGVHPYTDLQLRFSQLVALDR</sequence>
<evidence type="ECO:0000313" key="3">
    <source>
        <dbReference type="EMBL" id="WZC50569.1"/>
    </source>
</evidence>
<evidence type="ECO:0008006" key="5">
    <source>
        <dbReference type="Google" id="ProtNLM"/>
    </source>
</evidence>
<dbReference type="SUPFAM" id="SSF52833">
    <property type="entry name" value="Thioredoxin-like"/>
    <property type="match status" value="1"/>
</dbReference>
<feature type="compositionally biased region" description="Low complexity" evidence="1">
    <location>
        <begin position="16"/>
        <end position="26"/>
    </location>
</feature>
<dbReference type="PROSITE" id="PS51318">
    <property type="entry name" value="TAT"/>
    <property type="match status" value="1"/>
</dbReference>
<keyword evidence="2" id="KW-1133">Transmembrane helix</keyword>
<organism evidence="3 4">
    <name type="scientific">Yoonia phaeophyticola</name>
    <dbReference type="NCBI Taxonomy" id="3137369"/>
    <lineage>
        <taxon>Bacteria</taxon>
        <taxon>Pseudomonadati</taxon>
        <taxon>Pseudomonadota</taxon>
        <taxon>Alphaproteobacteria</taxon>
        <taxon>Rhodobacterales</taxon>
        <taxon>Paracoccaceae</taxon>
        <taxon>Yoonia</taxon>
    </lineage>
</organism>
<gene>
    <name evidence="3" type="ORF">AABB29_08125</name>
</gene>
<dbReference type="Proteomes" id="UP001440612">
    <property type="component" value="Chromosome"/>
</dbReference>
<feature type="region of interest" description="Disordered" evidence="1">
    <location>
        <begin position="1"/>
        <end position="26"/>
    </location>
</feature>
<dbReference type="RefSeq" id="WP_341368671.1">
    <property type="nucleotide sequence ID" value="NZ_CP150951.2"/>
</dbReference>
<proteinExistence type="predicted"/>
<reference evidence="4" key="1">
    <citation type="submission" date="2024-04" db="EMBL/GenBank/DDBJ databases">
        <title>Phylogenomic analyses of a clade within the roseobacter group suggest taxonomic reassignments of species of the genera Aestuariivita, Citreicella, Loktanella, Nautella, Pelagibaca, Ruegeria, Thalassobius, Thiobacimonas and Tropicibacter, and the proposal o.</title>
        <authorList>
            <person name="Jeon C.O."/>
        </authorList>
    </citation>
    <scope>NUCLEOTIDE SEQUENCE [LARGE SCALE GENOMIC DNA]</scope>
    <source>
        <strain evidence="4">BS5-3</strain>
    </source>
</reference>
<name>A0ABZ2V8R5_9RHOB</name>
<evidence type="ECO:0000256" key="1">
    <source>
        <dbReference type="SAM" id="MobiDB-lite"/>
    </source>
</evidence>
<keyword evidence="2" id="KW-0472">Membrane</keyword>
<dbReference type="EMBL" id="CP150951">
    <property type="protein sequence ID" value="WZC50569.1"/>
    <property type="molecule type" value="Genomic_DNA"/>
</dbReference>
<protein>
    <recommendedName>
        <fullName evidence="5">Thioredoxin domain-containing protein</fullName>
    </recommendedName>
</protein>
<dbReference type="Gene3D" id="3.40.30.10">
    <property type="entry name" value="Glutaredoxin"/>
    <property type="match status" value="1"/>
</dbReference>
<accession>A0ABZ2V8R5</accession>
<evidence type="ECO:0000256" key="2">
    <source>
        <dbReference type="SAM" id="Phobius"/>
    </source>
</evidence>
<keyword evidence="4" id="KW-1185">Reference proteome</keyword>
<evidence type="ECO:0000313" key="4">
    <source>
        <dbReference type="Proteomes" id="UP001440612"/>
    </source>
</evidence>
<feature type="transmembrane region" description="Helical" evidence="2">
    <location>
        <begin position="37"/>
        <end position="58"/>
    </location>
</feature>
<dbReference type="InterPro" id="IPR036249">
    <property type="entry name" value="Thioredoxin-like_sf"/>
</dbReference>
<keyword evidence="2" id="KW-0812">Transmembrane</keyword>
<feature type="compositionally biased region" description="Basic residues" evidence="1">
    <location>
        <begin position="1"/>
        <end position="15"/>
    </location>
</feature>